<protein>
    <submittedName>
        <fullName evidence="1">Uncharacterized protein</fullName>
    </submittedName>
</protein>
<reference evidence="1" key="1">
    <citation type="submission" date="2022-06" db="EMBL/GenBank/DDBJ databases">
        <authorList>
            <person name="Legras J.-L."/>
            <person name="Devillers H."/>
            <person name="Grondin C."/>
        </authorList>
    </citation>
    <scope>NUCLEOTIDE SEQUENCE</scope>
    <source>
        <strain evidence="1">CLIB 1444</strain>
    </source>
</reference>
<dbReference type="Proteomes" id="UP001152531">
    <property type="component" value="Unassembled WGS sequence"/>
</dbReference>
<proteinExistence type="predicted"/>
<comment type="caution">
    <text evidence="1">The sequence shown here is derived from an EMBL/GenBank/DDBJ whole genome shotgun (WGS) entry which is preliminary data.</text>
</comment>
<dbReference type="EMBL" id="CALSDN010000008">
    <property type="protein sequence ID" value="CAH6722220.1"/>
    <property type="molecule type" value="Genomic_DNA"/>
</dbReference>
<sequence>MYQNQYNHLGSNRPSSHYFPMNHPQPTSSHYLPPSSQSQNQPVQVLQPTMVGMIPPPPPPQQHQMIQQNNYMPNLMMAPQMNHVLPIHYQIPPILHQQPMMTLQNQIPIQMPPNHQNHMQGGQLNNQFPPQNNDNAVTGGINSVLEYDLPTMSTFLSWCTFGMLKQNRNPTKDFENLINSVLIATRLPKSTIIIALEYLNQRFSKKEIDSLNESEIFIRLIVALILGNKFNDDNTFTNRSWCGATGLEIELINSEEKIWLKEINWELNVVNFESNILTLEECWKTWLDKYTNESLPSSPNFFNYNNEKSTSPDYRYQPSIPSSPISINEFYSNNLNLSSSRTNLNDTSPVSPIKDSIWSMNSQNNFQNQPNQNIWSYNNENYVAPAPYVNSNFVGYANPYYTYNMASC</sequence>
<gene>
    <name evidence="1" type="ORF">CLIB1444_08S04566</name>
</gene>
<organism evidence="1 2">
    <name type="scientific">[Candida] jaroonii</name>
    <dbReference type="NCBI Taxonomy" id="467808"/>
    <lineage>
        <taxon>Eukaryota</taxon>
        <taxon>Fungi</taxon>
        <taxon>Dikarya</taxon>
        <taxon>Ascomycota</taxon>
        <taxon>Saccharomycotina</taxon>
        <taxon>Pichiomycetes</taxon>
        <taxon>Debaryomycetaceae</taxon>
        <taxon>Yamadazyma</taxon>
    </lineage>
</organism>
<accession>A0ACA9YB82</accession>
<evidence type="ECO:0000313" key="2">
    <source>
        <dbReference type="Proteomes" id="UP001152531"/>
    </source>
</evidence>
<keyword evidence="2" id="KW-1185">Reference proteome</keyword>
<evidence type="ECO:0000313" key="1">
    <source>
        <dbReference type="EMBL" id="CAH6722220.1"/>
    </source>
</evidence>
<name>A0ACA9YB82_9ASCO</name>